<organism evidence="2 3">
    <name type="scientific">Aurantimonas coralicida</name>
    <dbReference type="NCBI Taxonomy" id="182270"/>
    <lineage>
        <taxon>Bacteria</taxon>
        <taxon>Pseudomonadati</taxon>
        <taxon>Pseudomonadota</taxon>
        <taxon>Alphaproteobacteria</taxon>
        <taxon>Hyphomicrobiales</taxon>
        <taxon>Aurantimonadaceae</taxon>
        <taxon>Aurantimonas</taxon>
    </lineage>
</organism>
<sequence length="505" mass="54452">MTMSATARKNIASLRGGGEGSPKPPAPVFLVNRFKDNLPMAFDGFREGSGDEKTGKLVEITIIKAGVSLNGLDYLPSTLREAATLFEGVPIYAFKFGKTIGDEKKLSHLPEQAKTRRGNFGNQVGVIKESWWDEALQSIRGLVAIFDGDTRTKLKNAFDQKLIGRGVKEPAFGLSIDAAGLKEGAGVTKIVRPESVDIVKKAAADGAFDRLVASATETEELDMEAKEVTALIETALAGNNTNLLKLLKEQGDEEGNGDGGDALSGLRKMLEGASPEDQRTLATRVLAMFKEMGLTEASPEEKKREQMTEALRGLMAKHAKDPKALTEAVGQLVEASDEPEDARDQKLKLQDRQLREMAISRVLDTLTLKEGRTFVDIDDAIALADLTKVKVSEDYSEVAGLLEAMEALAEKKPHLLKPIEDQTKVTSKEGADEGAAATAHGKKPAPRGQEVILREDADDDDGPTVKGLEADLAAIDERLKNGTAIDADLVRRARIGSQLKRARSA</sequence>
<accession>A0A9C9THN7</accession>
<dbReference type="AlphaFoldDB" id="A0A9C9THN7"/>
<comment type="caution">
    <text evidence="2">The sequence shown here is derived from an EMBL/GenBank/DDBJ whole genome shotgun (WGS) entry which is preliminary data.</text>
</comment>
<evidence type="ECO:0000313" key="3">
    <source>
        <dbReference type="Proteomes" id="UP000885680"/>
    </source>
</evidence>
<evidence type="ECO:0000256" key="1">
    <source>
        <dbReference type="SAM" id="MobiDB-lite"/>
    </source>
</evidence>
<protein>
    <submittedName>
        <fullName evidence="2">Uncharacterized protein</fullName>
    </submittedName>
</protein>
<dbReference type="Proteomes" id="UP000885680">
    <property type="component" value="Unassembled WGS sequence"/>
</dbReference>
<dbReference type="EMBL" id="DRGN01000194">
    <property type="protein sequence ID" value="HEU01429.1"/>
    <property type="molecule type" value="Genomic_DNA"/>
</dbReference>
<reference evidence="2" key="1">
    <citation type="journal article" date="2020" name="mSystems">
        <title>Genome- and Community-Level Interaction Insights into Carbon Utilization and Element Cycling Functions of Hydrothermarchaeota in Hydrothermal Sediment.</title>
        <authorList>
            <person name="Zhou Z."/>
            <person name="Liu Y."/>
            <person name="Xu W."/>
            <person name="Pan J."/>
            <person name="Luo Z.H."/>
            <person name="Li M."/>
        </authorList>
    </citation>
    <scope>NUCLEOTIDE SEQUENCE</scope>
    <source>
        <strain evidence="2">HyVt-347</strain>
    </source>
</reference>
<gene>
    <name evidence="2" type="ORF">ENH89_14020</name>
</gene>
<name>A0A9C9THN7_9HYPH</name>
<evidence type="ECO:0000313" key="2">
    <source>
        <dbReference type="EMBL" id="HEU01429.1"/>
    </source>
</evidence>
<proteinExistence type="predicted"/>
<feature type="region of interest" description="Disordered" evidence="1">
    <location>
        <begin position="424"/>
        <end position="466"/>
    </location>
</feature>